<protein>
    <submittedName>
        <fullName evidence="1">Uncharacterized protein</fullName>
    </submittedName>
</protein>
<organism evidence="1 2">
    <name type="scientific">Neophaeococcomyces mojaviensis</name>
    <dbReference type="NCBI Taxonomy" id="3383035"/>
    <lineage>
        <taxon>Eukaryota</taxon>
        <taxon>Fungi</taxon>
        <taxon>Dikarya</taxon>
        <taxon>Ascomycota</taxon>
        <taxon>Pezizomycotina</taxon>
        <taxon>Eurotiomycetes</taxon>
        <taxon>Chaetothyriomycetidae</taxon>
        <taxon>Chaetothyriales</taxon>
        <taxon>Chaetothyriales incertae sedis</taxon>
        <taxon>Neophaeococcomyces</taxon>
    </lineage>
</organism>
<dbReference type="Proteomes" id="UP001172386">
    <property type="component" value="Unassembled WGS sequence"/>
</dbReference>
<evidence type="ECO:0000313" key="1">
    <source>
        <dbReference type="EMBL" id="KAJ9654788.1"/>
    </source>
</evidence>
<gene>
    <name evidence="1" type="ORF">H2198_006227</name>
</gene>
<keyword evidence="2" id="KW-1185">Reference proteome</keyword>
<comment type="caution">
    <text evidence="1">The sequence shown here is derived from an EMBL/GenBank/DDBJ whole genome shotgun (WGS) entry which is preliminary data.</text>
</comment>
<name>A0ACC3A3N5_9EURO</name>
<evidence type="ECO:0000313" key="2">
    <source>
        <dbReference type="Proteomes" id="UP001172386"/>
    </source>
</evidence>
<proteinExistence type="predicted"/>
<sequence>MNCLVLASPTAKHIGSASYYDNGLVVGNKSYWPKRTVLGRVLGGMQNPKSAYGWIGPVPASAGFPTGWILLNVGRVNF</sequence>
<dbReference type="EMBL" id="JAPDRQ010000112">
    <property type="protein sequence ID" value="KAJ9654788.1"/>
    <property type="molecule type" value="Genomic_DNA"/>
</dbReference>
<reference evidence="1" key="1">
    <citation type="submission" date="2022-10" db="EMBL/GenBank/DDBJ databases">
        <title>Culturing micro-colonial fungi from biological soil crusts in the Mojave desert and describing Neophaeococcomyces mojavensis, and introducing the new genera and species Taxawa tesnikishii.</title>
        <authorList>
            <person name="Kurbessoian T."/>
            <person name="Stajich J.E."/>
        </authorList>
    </citation>
    <scope>NUCLEOTIDE SEQUENCE</scope>
    <source>
        <strain evidence="1">JES_112</strain>
    </source>
</reference>
<accession>A0ACC3A3N5</accession>